<dbReference type="AlphaFoldDB" id="A0A3R7VYN3"/>
<organism evidence="2 3">
    <name type="scientific">Peronospora effusa</name>
    <dbReference type="NCBI Taxonomy" id="542832"/>
    <lineage>
        <taxon>Eukaryota</taxon>
        <taxon>Sar</taxon>
        <taxon>Stramenopiles</taxon>
        <taxon>Oomycota</taxon>
        <taxon>Peronosporomycetes</taxon>
        <taxon>Peronosporales</taxon>
        <taxon>Peronosporaceae</taxon>
        <taxon>Peronospora</taxon>
    </lineage>
</organism>
<dbReference type="VEuPathDB" id="FungiDB:DD237_007637"/>
<dbReference type="EMBL" id="QKXF01000690">
    <property type="protein sequence ID" value="RQM09524.1"/>
    <property type="molecule type" value="Genomic_DNA"/>
</dbReference>
<protein>
    <recommendedName>
        <fullName evidence="1">Retroviral polymerase SH3-like domain-containing protein</fullName>
    </recommendedName>
</protein>
<name>A0A3R7VYN3_9STRA</name>
<proteinExistence type="predicted"/>
<reference evidence="2 3" key="1">
    <citation type="submission" date="2018-06" db="EMBL/GenBank/DDBJ databases">
        <title>Comparative genomics of downy mildews reveals potential adaptations to biotrophy.</title>
        <authorList>
            <person name="Fletcher K."/>
            <person name="Klosterman S.J."/>
            <person name="Derevnina L."/>
            <person name="Martin F."/>
            <person name="Koike S."/>
            <person name="Reyes Chin-Wo S."/>
            <person name="Mou B."/>
            <person name="Michelmore R."/>
        </authorList>
    </citation>
    <scope>NUCLEOTIDE SEQUENCE [LARGE SCALE GENOMIC DNA]</scope>
    <source>
        <strain evidence="2 3">R13</strain>
    </source>
</reference>
<sequence>MNCTIIVKSRSMLHYKGIPMDWEAETVNIAVYLANRSTNTCLLLKYPKNVKGYRVYDLDTSKTKVSPSVKLDERELKSTPDIEMESMQPEKIAFTPLLMPQDRSAPTEFKLEMYRGPPIRYEKDKVPR</sequence>
<dbReference type="Proteomes" id="UP000286097">
    <property type="component" value="Unassembled WGS sequence"/>
</dbReference>
<gene>
    <name evidence="2" type="ORF">DD237_007637</name>
</gene>
<accession>A0A3R7VYN3</accession>
<comment type="caution">
    <text evidence="2">The sequence shown here is derived from an EMBL/GenBank/DDBJ whole genome shotgun (WGS) entry which is preliminary data.</text>
</comment>
<evidence type="ECO:0000313" key="3">
    <source>
        <dbReference type="Proteomes" id="UP000286097"/>
    </source>
</evidence>
<evidence type="ECO:0000259" key="1">
    <source>
        <dbReference type="Pfam" id="PF25597"/>
    </source>
</evidence>
<evidence type="ECO:0000313" key="2">
    <source>
        <dbReference type="EMBL" id="RQM09524.1"/>
    </source>
</evidence>
<feature type="domain" description="Retroviral polymerase SH3-like" evidence="1">
    <location>
        <begin position="39"/>
        <end position="78"/>
    </location>
</feature>
<dbReference type="InterPro" id="IPR057670">
    <property type="entry name" value="SH3_retrovirus"/>
</dbReference>
<dbReference type="Pfam" id="PF25597">
    <property type="entry name" value="SH3_retrovirus"/>
    <property type="match status" value="1"/>
</dbReference>